<dbReference type="InterPro" id="IPR041698">
    <property type="entry name" value="Methyltransf_25"/>
</dbReference>
<sequence>MSNPLSTVPPWSLVAEGYTKSTKQFLEAYSLKAMDLLGLKSECVVLDIAAGPGTLAIPLSKSVKEIYAIDFSDAMIEQLKKGMKEANVQNIVPLVMDGQKLEFPENRFDGAFSMFGLMFFPDKLQGLKEMYRVLKPGKKAAVSGWAPVANSSLMQFLFSALRQANPEIPEPQTNVSSFENPEFFLEQLEAAGFREIEIHPFSNSLEVKGAEEFLDSMIEGGAPLQWMKSKMEETIWNEKRRIMLEHIQAQLTQLPISLSSEAYIAVAKKPN</sequence>
<feature type="domain" description="Methyltransferase" evidence="1">
    <location>
        <begin position="45"/>
        <end position="137"/>
    </location>
</feature>
<dbReference type="GO" id="GO:0032259">
    <property type="term" value="P:methylation"/>
    <property type="evidence" value="ECO:0007669"/>
    <property type="project" value="UniProtKB-KW"/>
</dbReference>
<comment type="caution">
    <text evidence="2">The sequence shown here is derived from an EMBL/GenBank/DDBJ whole genome shotgun (WGS) entry which is preliminary data.</text>
</comment>
<evidence type="ECO:0000259" key="1">
    <source>
        <dbReference type="Pfam" id="PF13649"/>
    </source>
</evidence>
<accession>A0ABS2UA97</accession>
<evidence type="ECO:0000313" key="2">
    <source>
        <dbReference type="EMBL" id="MBM9575855.1"/>
    </source>
</evidence>
<dbReference type="CDD" id="cd02440">
    <property type="entry name" value="AdoMet_MTases"/>
    <property type="match status" value="1"/>
</dbReference>
<organism evidence="2 3">
    <name type="scientific">Leptospira ainlahdjerensis</name>
    <dbReference type="NCBI Taxonomy" id="2810033"/>
    <lineage>
        <taxon>Bacteria</taxon>
        <taxon>Pseudomonadati</taxon>
        <taxon>Spirochaetota</taxon>
        <taxon>Spirochaetia</taxon>
        <taxon>Leptospirales</taxon>
        <taxon>Leptospiraceae</taxon>
        <taxon>Leptospira</taxon>
    </lineage>
</organism>
<protein>
    <submittedName>
        <fullName evidence="2">Methyltransferase domain-containing protein</fullName>
    </submittedName>
</protein>
<dbReference type="EMBL" id="JAFFPU010000006">
    <property type="protein sequence ID" value="MBM9575855.1"/>
    <property type="molecule type" value="Genomic_DNA"/>
</dbReference>
<name>A0ABS2UA97_9LEPT</name>
<dbReference type="SUPFAM" id="SSF53335">
    <property type="entry name" value="S-adenosyl-L-methionine-dependent methyltransferases"/>
    <property type="match status" value="1"/>
</dbReference>
<keyword evidence="2" id="KW-0489">Methyltransferase</keyword>
<dbReference type="PANTHER" id="PTHR43591">
    <property type="entry name" value="METHYLTRANSFERASE"/>
    <property type="match status" value="1"/>
</dbReference>
<gene>
    <name evidence="2" type="ORF">JWG45_01695</name>
</gene>
<dbReference type="GO" id="GO:0008168">
    <property type="term" value="F:methyltransferase activity"/>
    <property type="evidence" value="ECO:0007669"/>
    <property type="project" value="UniProtKB-KW"/>
</dbReference>
<proteinExistence type="predicted"/>
<reference evidence="2 3" key="1">
    <citation type="submission" date="2021-02" db="EMBL/GenBank/DDBJ databases">
        <title>Leptospira ainlahdjerensis sp. nov., Leptospira ainazelensis sp. nov., Leptospira abararensis sp. nov. and Leptospira chreensis sp. nov., four new species isolated from water sources in Algeria.</title>
        <authorList>
            <person name="Amara Korba A."/>
            <person name="Kainiu M."/>
            <person name="Vincent A.T."/>
            <person name="Mariet J.-F."/>
            <person name="Veyrier F.J."/>
            <person name="Goarant C."/>
            <person name="Picardeau M."/>
        </authorList>
    </citation>
    <scope>NUCLEOTIDE SEQUENCE [LARGE SCALE GENOMIC DNA]</scope>
    <source>
        <strain evidence="2 3">201903070</strain>
    </source>
</reference>
<dbReference type="Proteomes" id="UP000724686">
    <property type="component" value="Unassembled WGS sequence"/>
</dbReference>
<dbReference type="Pfam" id="PF13649">
    <property type="entry name" value="Methyltransf_25"/>
    <property type="match status" value="1"/>
</dbReference>
<keyword evidence="2" id="KW-0808">Transferase</keyword>
<dbReference type="Gene3D" id="3.40.50.150">
    <property type="entry name" value="Vaccinia Virus protein VP39"/>
    <property type="match status" value="1"/>
</dbReference>
<dbReference type="InterPro" id="IPR029063">
    <property type="entry name" value="SAM-dependent_MTases_sf"/>
</dbReference>
<dbReference type="PANTHER" id="PTHR43591:SF57">
    <property type="entry name" value="METHYLTRANSFERASE DOMAIN-CONTAINING PROTEIN-RELATED"/>
    <property type="match status" value="1"/>
</dbReference>
<keyword evidence="3" id="KW-1185">Reference proteome</keyword>
<evidence type="ECO:0000313" key="3">
    <source>
        <dbReference type="Proteomes" id="UP000724686"/>
    </source>
</evidence>
<dbReference type="RefSeq" id="WP_205278054.1">
    <property type="nucleotide sequence ID" value="NZ_JAFFPU010000006.1"/>
</dbReference>